<feature type="chain" id="PRO_5011703227" evidence="1">
    <location>
        <begin position="28"/>
        <end position="349"/>
    </location>
</feature>
<keyword evidence="1" id="KW-0732">Signal</keyword>
<proteinExistence type="predicted"/>
<feature type="signal peptide" evidence="1">
    <location>
        <begin position="1"/>
        <end position="27"/>
    </location>
</feature>
<gene>
    <name evidence="2" type="ORF">SAMN04487910_4509</name>
</gene>
<organism evidence="2 3">
    <name type="scientific">Aquimarina amphilecti</name>
    <dbReference type="NCBI Taxonomy" id="1038014"/>
    <lineage>
        <taxon>Bacteria</taxon>
        <taxon>Pseudomonadati</taxon>
        <taxon>Bacteroidota</taxon>
        <taxon>Flavobacteriia</taxon>
        <taxon>Flavobacteriales</taxon>
        <taxon>Flavobacteriaceae</taxon>
        <taxon>Aquimarina</taxon>
    </lineage>
</organism>
<dbReference type="RefSeq" id="WP_091412569.1">
    <property type="nucleotide sequence ID" value="NZ_FOAB01000011.1"/>
</dbReference>
<reference evidence="2 3" key="1">
    <citation type="submission" date="2016-10" db="EMBL/GenBank/DDBJ databases">
        <authorList>
            <person name="de Groot N.N."/>
        </authorList>
    </citation>
    <scope>NUCLEOTIDE SEQUENCE [LARGE SCALE GENOMIC DNA]</scope>
    <source>
        <strain evidence="2 3">DSM 25232</strain>
    </source>
</reference>
<keyword evidence="3" id="KW-1185">Reference proteome</keyword>
<dbReference type="EMBL" id="FOAB01000011">
    <property type="protein sequence ID" value="SEM23619.1"/>
    <property type="molecule type" value="Genomic_DNA"/>
</dbReference>
<protein>
    <submittedName>
        <fullName evidence="2">Uncharacterized protein</fullName>
    </submittedName>
</protein>
<name>A0A1H7WRL1_AQUAM</name>
<dbReference type="OrthoDB" id="1172862at2"/>
<evidence type="ECO:0000313" key="3">
    <source>
        <dbReference type="Proteomes" id="UP000198521"/>
    </source>
</evidence>
<dbReference type="Proteomes" id="UP000198521">
    <property type="component" value="Unassembled WGS sequence"/>
</dbReference>
<evidence type="ECO:0000313" key="2">
    <source>
        <dbReference type="EMBL" id="SEM23619.1"/>
    </source>
</evidence>
<dbReference type="STRING" id="1038014.SAMN04487910_4509"/>
<dbReference type="AlphaFoldDB" id="A0A1H7WRL1"/>
<sequence length="349" mass="37062">MNKIFRLKSIALLSAVTLFITSCSSDSNDDIFIDPTDPTAFDGELSVFETGNDNRTVTIDGANVSGTNATVKVSFQSSSNTMRRLYVTQNVSGFGAAPYDFAVAGVTVDDKKDGSLDLSSDNGDAFEFAIPFPVPTSADSNIVYTIWATTGRGDFRDISKRNAISDTAIGTITITGSGTSTANGIKTFTSTLLAAPLGDGSSDTFMSVFNNKVYKISEGEETAALWDFGYYYGFTQNASLASTSNYPELFDTDNDNVADAAVSGLTGVAQDELNKFYIATSTIDFDAITSASDLDVITQATTERVTGLSMGDVLEFTDQYGKKGMIKVTNITGTDGNDGSITLDIKVQI</sequence>
<accession>A0A1H7WRL1</accession>
<evidence type="ECO:0000256" key="1">
    <source>
        <dbReference type="SAM" id="SignalP"/>
    </source>
</evidence>
<dbReference type="PROSITE" id="PS51257">
    <property type="entry name" value="PROKAR_LIPOPROTEIN"/>
    <property type="match status" value="1"/>
</dbReference>